<feature type="compositionally biased region" description="Basic and acidic residues" evidence="1">
    <location>
        <begin position="1676"/>
        <end position="1697"/>
    </location>
</feature>
<feature type="region of interest" description="Disordered" evidence="1">
    <location>
        <begin position="102"/>
        <end position="231"/>
    </location>
</feature>
<protein>
    <submittedName>
        <fullName evidence="2">Uncharacterized protein</fullName>
    </submittedName>
</protein>
<accession>A0A087UN20</accession>
<feature type="compositionally biased region" description="Basic and acidic residues" evidence="1">
    <location>
        <begin position="349"/>
        <end position="366"/>
    </location>
</feature>
<feature type="region of interest" description="Disordered" evidence="1">
    <location>
        <begin position="349"/>
        <end position="432"/>
    </location>
</feature>
<evidence type="ECO:0000313" key="2">
    <source>
        <dbReference type="EMBL" id="KFM78759.1"/>
    </source>
</evidence>
<feature type="compositionally biased region" description="Basic and acidic residues" evidence="1">
    <location>
        <begin position="1835"/>
        <end position="1847"/>
    </location>
</feature>
<feature type="compositionally biased region" description="Basic and acidic residues" evidence="1">
    <location>
        <begin position="978"/>
        <end position="994"/>
    </location>
</feature>
<feature type="compositionally biased region" description="Polar residues" evidence="1">
    <location>
        <begin position="1324"/>
        <end position="1333"/>
    </location>
</feature>
<dbReference type="Proteomes" id="UP000054359">
    <property type="component" value="Unassembled WGS sequence"/>
</dbReference>
<feature type="region of interest" description="Disordered" evidence="1">
    <location>
        <begin position="1790"/>
        <end position="1847"/>
    </location>
</feature>
<feature type="compositionally biased region" description="Basic and acidic residues" evidence="1">
    <location>
        <begin position="195"/>
        <end position="216"/>
    </location>
</feature>
<feature type="compositionally biased region" description="Basic and acidic residues" evidence="1">
    <location>
        <begin position="1395"/>
        <end position="1405"/>
    </location>
</feature>
<evidence type="ECO:0000256" key="1">
    <source>
        <dbReference type="SAM" id="MobiDB-lite"/>
    </source>
</evidence>
<feature type="region of interest" description="Disordered" evidence="1">
    <location>
        <begin position="1110"/>
        <end position="1131"/>
    </location>
</feature>
<feature type="compositionally biased region" description="Basic and acidic residues" evidence="1">
    <location>
        <begin position="133"/>
        <end position="151"/>
    </location>
</feature>
<feature type="compositionally biased region" description="Pro residues" evidence="1">
    <location>
        <begin position="416"/>
        <end position="428"/>
    </location>
</feature>
<feature type="region of interest" description="Disordered" evidence="1">
    <location>
        <begin position="1604"/>
        <end position="1631"/>
    </location>
</feature>
<gene>
    <name evidence="2" type="ORF">X975_21367</name>
</gene>
<name>A0A087UN20_STEMI</name>
<feature type="compositionally biased region" description="Basic and acidic residues" evidence="1">
    <location>
        <begin position="243"/>
        <end position="252"/>
    </location>
</feature>
<feature type="compositionally biased region" description="Basic and acidic residues" evidence="1">
    <location>
        <begin position="1341"/>
        <end position="1359"/>
    </location>
</feature>
<feature type="compositionally biased region" description="Basic and acidic residues" evidence="1">
    <location>
        <begin position="106"/>
        <end position="120"/>
    </location>
</feature>
<reference evidence="2 3" key="1">
    <citation type="submission" date="2013-11" db="EMBL/GenBank/DDBJ databases">
        <title>Genome sequencing of Stegodyphus mimosarum.</title>
        <authorList>
            <person name="Bechsgaard J."/>
        </authorList>
    </citation>
    <scope>NUCLEOTIDE SEQUENCE [LARGE SCALE GENOMIC DNA]</scope>
</reference>
<feature type="compositionally biased region" description="Basic and acidic residues" evidence="1">
    <location>
        <begin position="1705"/>
        <end position="1715"/>
    </location>
</feature>
<feature type="region of interest" description="Disordered" evidence="1">
    <location>
        <begin position="1645"/>
        <end position="1760"/>
    </location>
</feature>
<feature type="compositionally biased region" description="Polar residues" evidence="1">
    <location>
        <begin position="368"/>
        <end position="400"/>
    </location>
</feature>
<dbReference type="OMA" id="HERISPM"/>
<evidence type="ECO:0000313" key="3">
    <source>
        <dbReference type="Proteomes" id="UP000054359"/>
    </source>
</evidence>
<feature type="compositionally biased region" description="Polar residues" evidence="1">
    <location>
        <begin position="1604"/>
        <end position="1613"/>
    </location>
</feature>
<keyword evidence="3" id="KW-1185">Reference proteome</keyword>
<feature type="region of interest" description="Disordered" evidence="1">
    <location>
        <begin position="971"/>
        <end position="1022"/>
    </location>
</feature>
<feature type="non-terminal residue" evidence="2">
    <location>
        <position position="1859"/>
    </location>
</feature>
<feature type="compositionally biased region" description="Low complexity" evidence="1">
    <location>
        <begin position="996"/>
        <end position="1013"/>
    </location>
</feature>
<feature type="compositionally biased region" description="Basic and acidic residues" evidence="1">
    <location>
        <begin position="161"/>
        <end position="175"/>
    </location>
</feature>
<sequence>MVMEASTLSTPQRKYNPVPVQKSLSLPSYARASGEGIDHRLIFAALEQKEKVRRKSRIFAREKTARQSTIFCLPISSGAKCKETSLSSDTSCSSLEYQKPKPALKTKKDIPKDSETKPKNEPLVNETINAKTSRIETKSSQDSVCKDEPTKNEFSNSLKVQDQRKGYRSAVDHLRPNVGSSDSMERSSRSSSDSLSRKERLVAIKARVEAAREKYGDTSSEEETRTSITRYNSDGVIHRTVREVKSKSSRLEKRIRRRSHGSQDQWPSGSSKRAHRKQNLSLCINSPDDGVKTPSGSLDINNDFSNLECKTDFCPSPNFPDLKKNYYFSDFPSKENAARIVQTRIKHIEEEERKRRSGSDFREKTKLSPHQSPQNVDTSSPFSTINRNQPFNQNSSSYNMDKSGHTDVVKSSSPVPKSPQPPTPPPRSPKSMTFVNKAFIQHQNVTYFGHENNSLERKVFFQPNIQAVSHTRLLDRVNSKSEAVINDPKSVNEMLSETSEKQKIRELLSSRRKTCGNFDFVDTSLLNDLSPSRETTAVSKPILMVSKNIVPPAVPIRCMENKGYFSSSETPHPTSESTKNKLLANKWDENEKRREFMFNSLESKKKNPYSWLRWQTPPKNEICFCRLISGEKFSCTCHPTNDKIYVNTNFLCSENSSKITNSKEVSALSTHCPKSRLSKSELNIAMVEKSNPTIQNIKIDESGSLKESFLCTKDNSTTICPSNSASATANLDSAMEELESVYRSLKFSSDNLSERNSISNVSDEEGIKKSSKPSCESELKVSFHNDDLTLQSFKNPNDKLYPQQYNKSFIELKGDESQLTSKNRDLSNNAFSIDELFNDLTRQLDIEQKLLKESRDGKNQNHSNSCQLNKCESFKHKTRPSPLESIVSIRKEIYNNLQKSSVDQSQNLCLGVKDDDTHEGAQAALAKKKYKAVRSLSANISYLMATANSDSVGSTRTNSLVNSELAAVKAETNSVEKSPNHYEHPALEPAKTEIKSVPFPSSRMSSSQTSGSSEAQNQKTDEIRHIRVSMDSSVSHSPPIIKNSLVETKQYPRLSSAICGSQTSPKLGVPKRMPRDITSSSSVAKETIDILDESGLEKLLNTLLNEVPEPKQSSLLRPKERGPATPPPVAADKFENVKFNRNLSSSKMDVYVATKAKNDVSSSKCNPRNLRPEENAQKFNTDLRQNNNAHGNQTSFIPVFTKKADMCHNFSRKTEAVNRDRPKETAEQIKNTFAKNSPDRQNSAIDQIDKIPVKHFKTHMRRRSVGFEDMTSLNIRYGHNFANDNRFNRIEKSCNFTSRSGPLRTTFVASENDIDISREERNKGGSSCSPTRNENVQLAHSENENDPLHQRNAKPYKDKSSKRKSSLNRIDFINFSPSSGENAHYRQENIQNKRSSSDEQSETKSLRPNAEFLSSASKRKHNSSCTAAKAMERKVSEGALPNSMMTNSKMNLLPETLQDSRAKFWRHRWNHSASLHLKKISYSADELETLADFPKAPVNTISLSAQELDVPESLSLNNKEHILKSSQKLLSNKISKNNDCNADTSQSSSGKQTVSEYVIHVLPHERISPMVVENEINFDSTSQEKENLSINSKIQQMSNEINSTFQNSDTNENVEFKDKENGSCGNDDSELTKNTIKMENLEISTEKSFVSYEPHSPSDDSGSDGEKRPSSILRKKISEEKKELHGILKPPTDDKMSKTPPSILKHRESSEEKDVWPQTDLHSILKKSTSEDESCNSGPDIRPILKVSTDEESPVGSVRPRPILKKRTSFSDECSYASFPSGELKPILKKKTPLALEEQPRPILKSRRKSEDTRSTSELITSRPRAYSADMGVKSNHEARLDGLELKKDDFTRHDYHDL</sequence>
<feature type="compositionally biased region" description="Polar residues" evidence="1">
    <location>
        <begin position="262"/>
        <end position="271"/>
    </location>
</feature>
<dbReference type="OrthoDB" id="6420710at2759"/>
<proteinExistence type="predicted"/>
<feature type="region of interest" description="Disordered" evidence="1">
    <location>
        <begin position="1058"/>
        <end position="1080"/>
    </location>
</feature>
<feature type="region of interest" description="Disordered" evidence="1">
    <location>
        <begin position="1340"/>
        <end position="1427"/>
    </location>
</feature>
<feature type="region of interest" description="Disordered" evidence="1">
    <location>
        <begin position="243"/>
        <end position="278"/>
    </location>
</feature>
<feature type="region of interest" description="Disordered" evidence="1">
    <location>
        <begin position="1314"/>
        <end position="1333"/>
    </location>
</feature>
<organism evidence="2 3">
    <name type="scientific">Stegodyphus mimosarum</name>
    <name type="common">African social velvet spider</name>
    <dbReference type="NCBI Taxonomy" id="407821"/>
    <lineage>
        <taxon>Eukaryota</taxon>
        <taxon>Metazoa</taxon>
        <taxon>Ecdysozoa</taxon>
        <taxon>Arthropoda</taxon>
        <taxon>Chelicerata</taxon>
        <taxon>Arachnida</taxon>
        <taxon>Araneae</taxon>
        <taxon>Araneomorphae</taxon>
        <taxon>Entelegynae</taxon>
        <taxon>Eresoidea</taxon>
        <taxon>Eresidae</taxon>
        <taxon>Stegodyphus</taxon>
    </lineage>
</organism>
<dbReference type="EMBL" id="KK120656">
    <property type="protein sequence ID" value="KFM78759.1"/>
    <property type="molecule type" value="Genomic_DNA"/>
</dbReference>